<protein>
    <recommendedName>
        <fullName evidence="1">Transposase-associated domain-containing protein</fullName>
    </recommendedName>
</protein>
<comment type="caution">
    <text evidence="2">The sequence shown here is derived from an EMBL/GenBank/DDBJ whole genome shotgun (WGS) entry which is preliminary data.</text>
</comment>
<keyword evidence="3" id="KW-1185">Reference proteome</keyword>
<accession>A0A811RF71</accession>
<name>A0A811RF71_9POAL</name>
<dbReference type="EMBL" id="CAJGYO010000014">
    <property type="protein sequence ID" value="CAD6268600.1"/>
    <property type="molecule type" value="Genomic_DNA"/>
</dbReference>
<dbReference type="Proteomes" id="UP000604825">
    <property type="component" value="Unassembled WGS sequence"/>
</dbReference>
<gene>
    <name evidence="2" type="ORF">NCGR_LOCUS51905</name>
</gene>
<evidence type="ECO:0000313" key="3">
    <source>
        <dbReference type="Proteomes" id="UP000604825"/>
    </source>
</evidence>
<reference evidence="2" key="1">
    <citation type="submission" date="2020-10" db="EMBL/GenBank/DDBJ databases">
        <authorList>
            <person name="Han B."/>
            <person name="Lu T."/>
            <person name="Zhao Q."/>
            <person name="Huang X."/>
            <person name="Zhao Y."/>
        </authorList>
    </citation>
    <scope>NUCLEOTIDE SEQUENCE</scope>
</reference>
<evidence type="ECO:0000259" key="1">
    <source>
        <dbReference type="Pfam" id="PF13963"/>
    </source>
</evidence>
<evidence type="ECO:0000313" key="2">
    <source>
        <dbReference type="EMBL" id="CAD6268600.1"/>
    </source>
</evidence>
<feature type="domain" description="Transposase-associated" evidence="1">
    <location>
        <begin position="6"/>
        <end position="85"/>
    </location>
</feature>
<proteinExistence type="predicted"/>
<dbReference type="InterPro" id="IPR029480">
    <property type="entry name" value="Transpos_assoc"/>
</dbReference>
<organism evidence="2 3">
    <name type="scientific">Miscanthus lutarioriparius</name>
    <dbReference type="NCBI Taxonomy" id="422564"/>
    <lineage>
        <taxon>Eukaryota</taxon>
        <taxon>Viridiplantae</taxon>
        <taxon>Streptophyta</taxon>
        <taxon>Embryophyta</taxon>
        <taxon>Tracheophyta</taxon>
        <taxon>Spermatophyta</taxon>
        <taxon>Magnoliopsida</taxon>
        <taxon>Liliopsida</taxon>
        <taxon>Poales</taxon>
        <taxon>Poaceae</taxon>
        <taxon>PACMAD clade</taxon>
        <taxon>Panicoideae</taxon>
        <taxon>Andropogonodae</taxon>
        <taxon>Andropogoneae</taxon>
        <taxon>Saccharinae</taxon>
        <taxon>Miscanthus</taxon>
    </lineage>
</organism>
<sequence>MSIEDRSWMYEGWNDNGCHSQEWVQKTNAFLDHAFSLVLDSQKFGVLCPCSDCDNRVRQRRPIMSLHLCKRGFTLGYTIWTEHGEKPFSEPTLENANDTADGLDEMLADIGDAMHTVSDEDEP</sequence>
<dbReference type="AlphaFoldDB" id="A0A811RF71"/>
<dbReference type="OrthoDB" id="671800at2759"/>
<dbReference type="Pfam" id="PF13963">
    <property type="entry name" value="Transpos_assoc"/>
    <property type="match status" value="1"/>
</dbReference>